<evidence type="ECO:0000256" key="1">
    <source>
        <dbReference type="SAM" id="MobiDB-lite"/>
    </source>
</evidence>
<feature type="domain" description="Sfi1 spindle body" evidence="2">
    <location>
        <begin position="481"/>
        <end position="697"/>
    </location>
</feature>
<dbReference type="EMBL" id="JBCAWK010000007">
    <property type="protein sequence ID" value="KAK8853170.1"/>
    <property type="molecule type" value="Genomic_DNA"/>
</dbReference>
<dbReference type="PANTHER" id="PTHR22028:SF9">
    <property type="entry name" value="SFI1 SPINDLE BODY DOMAIN-CONTAINING PROTEIN"/>
    <property type="match status" value="1"/>
</dbReference>
<proteinExistence type="predicted"/>
<dbReference type="GO" id="GO:0019902">
    <property type="term" value="F:phosphatase binding"/>
    <property type="evidence" value="ECO:0007669"/>
    <property type="project" value="TreeGrafter"/>
</dbReference>
<comment type="caution">
    <text evidence="3">The sequence shown here is derived from an EMBL/GenBank/DDBJ whole genome shotgun (WGS) entry which is preliminary data.</text>
</comment>
<sequence>MFASTSSSSTSRSKSDLSSTVDLDVVQTIFQRGRHATSFPQIFRPYTEVLEENGISPTGDSAYYNFLLKVGVIKAATWGDKWDIWKATRSPNTLASSSKSPPVSHSLLSSVGGDTSKARSAQARARVPFLASASSDLDEGFAPEDAREDEVFAEGGSVIDVLRPSPRKAIGRKKGNDPPTLAGYGASDQSIDFDENLLLSVNPPLRTSTPVFAQHAPYRPKEPNHGGFPPAYSVSDVSQGLDETTADFSALGLVTPHGSPKASPSRSSASSWVDRIDDLSLEGRREMEVKADTFYRFGLMGRCWQLWFKTSEWYRITYKNIPVARDNLLLRQILEKWWQSTRRQLALSATAEQHHQRHLKALVLKTWIERLKGKELSALEAEWQEKRTRCRQKRMFKLWKRKWEARRAERWKKDMAERELRLVERRRNALSKRIYTHWRIEARSRIIETTRNLQILESTFYGWFDLARKMRHLHEIRADLDQRKLAEAFGFWRRSSELKPIGADVRGRHEGDLLRRVWSDWRISRWQHQQSSTFARRRMLLLVVDRWKGAYKHKEAFERQAVLFDKTRLLRNSVRSWQVFSRGKLFLQIRERRIESRAFSAWQGRLAGLRDLEALAEQFNSIVLKNRVYTSFHHWRARHGTFRTKLLQAHLIWEERLLNKSLITWSESARTIKRNQVAADKAHAFFLLHTALTTWKVELARRRANTYLLRKERALIKPVFHKWTLLTQRYVDLRRREEVFRLYTNKQTMKHRLARWTERVIEVKDRELKTSRARDIRVIDNVWSIWRARAAQIKAFEKKADDSVEIRQNEKLRRIFRSWRARSKRAKRLRLLAVSAISRREERLVRGAFEQWYERIRERDLREIEGEVAFLHENVVLYGVMDRWKAATESLPGIIADARRIKHRVMKTWLDALSHKIRANEMGRERDRQLLVEAFGIWRDATAHKVAVNARRTRGRMRPSLTSQNSSSRRSSLNLSTTTPAVPRSTQTGLINPLVTATKQNQHRQRTHSHSAAGAVPRHFVSSRLGSSEEEGEEEDGARLRSSETVLSEPVYSRLRSELELGRGRRRGGSEELEGIGEGGRARSTSEMLRGLRGTMPSR</sequence>
<feature type="compositionally biased region" description="Low complexity" evidence="1">
    <location>
        <begin position="96"/>
        <end position="111"/>
    </location>
</feature>
<dbReference type="AlphaFoldDB" id="A0AAW0Z167"/>
<accession>A0AAW0Z167</accession>
<feature type="compositionally biased region" description="Polar residues" evidence="1">
    <location>
        <begin position="984"/>
        <end position="1000"/>
    </location>
</feature>
<name>A0AAW0Z167_9TREE</name>
<feature type="compositionally biased region" description="Low complexity" evidence="1">
    <location>
        <begin position="960"/>
        <end position="979"/>
    </location>
</feature>
<dbReference type="InterPro" id="IPR013665">
    <property type="entry name" value="Sfi1_dom"/>
</dbReference>
<feature type="region of interest" description="Disordered" evidence="1">
    <location>
        <begin position="91"/>
        <end position="115"/>
    </location>
</feature>
<dbReference type="GeneID" id="92181129"/>
<keyword evidence="4" id="KW-1185">Reference proteome</keyword>
<evidence type="ECO:0000313" key="4">
    <source>
        <dbReference type="Proteomes" id="UP001388673"/>
    </source>
</evidence>
<reference evidence="3 4" key="1">
    <citation type="journal article" date="2024" name="bioRxiv">
        <title>Comparative genomics of Cryptococcus and Kwoniella reveals pathogenesis evolution and contrasting karyotype dynamics via intercentromeric recombination or chromosome fusion.</title>
        <authorList>
            <person name="Coelho M.A."/>
            <person name="David-Palma M."/>
            <person name="Shea T."/>
            <person name="Bowers K."/>
            <person name="McGinley-Smith S."/>
            <person name="Mohammad A.W."/>
            <person name="Gnirke A."/>
            <person name="Yurkov A.M."/>
            <person name="Nowrousian M."/>
            <person name="Sun S."/>
            <person name="Cuomo C.A."/>
            <person name="Heitman J."/>
        </authorList>
    </citation>
    <scope>NUCLEOTIDE SEQUENCE [LARGE SCALE GENOMIC DNA]</scope>
    <source>
        <strain evidence="3 4">CBS 13917</strain>
    </source>
</reference>
<organism evidence="3 4">
    <name type="scientific">Kwoniella newhampshirensis</name>
    <dbReference type="NCBI Taxonomy" id="1651941"/>
    <lineage>
        <taxon>Eukaryota</taxon>
        <taxon>Fungi</taxon>
        <taxon>Dikarya</taxon>
        <taxon>Basidiomycota</taxon>
        <taxon>Agaricomycotina</taxon>
        <taxon>Tremellomycetes</taxon>
        <taxon>Tremellales</taxon>
        <taxon>Cryptococcaceae</taxon>
        <taxon>Kwoniella</taxon>
    </lineage>
</organism>
<feature type="domain" description="Sfi1 spindle body" evidence="2">
    <location>
        <begin position="704"/>
        <end position="904"/>
    </location>
</feature>
<feature type="region of interest" description="Disordered" evidence="1">
    <location>
        <begin position="950"/>
        <end position="1099"/>
    </location>
</feature>
<dbReference type="Pfam" id="PF08457">
    <property type="entry name" value="Sfi1"/>
    <property type="match status" value="2"/>
</dbReference>
<dbReference type="KEGG" id="kne:92181129"/>
<dbReference type="Proteomes" id="UP001388673">
    <property type="component" value="Unassembled WGS sequence"/>
</dbReference>
<gene>
    <name evidence="3" type="ORF">IAR55_003871</name>
</gene>
<dbReference type="RefSeq" id="XP_066802356.1">
    <property type="nucleotide sequence ID" value="XM_066946977.1"/>
</dbReference>
<protein>
    <recommendedName>
        <fullName evidence="2">Sfi1 spindle body domain-containing protein</fullName>
    </recommendedName>
</protein>
<dbReference type="InterPro" id="IPR052270">
    <property type="entry name" value="CACF_protein"/>
</dbReference>
<evidence type="ECO:0000259" key="2">
    <source>
        <dbReference type="Pfam" id="PF08457"/>
    </source>
</evidence>
<dbReference type="PANTHER" id="PTHR22028">
    <property type="entry name" value="SFI1 SPINDLE BODY DOMAIN-CONTAINING PROTEIN-RELATED"/>
    <property type="match status" value="1"/>
</dbReference>
<evidence type="ECO:0000313" key="3">
    <source>
        <dbReference type="EMBL" id="KAK8853170.1"/>
    </source>
</evidence>